<dbReference type="Proteomes" id="UP000562352">
    <property type="component" value="Unassembled WGS sequence"/>
</dbReference>
<evidence type="ECO:0000256" key="1">
    <source>
        <dbReference type="SAM" id="MobiDB-lite"/>
    </source>
</evidence>
<name>A0A841CU66_PLAVE</name>
<evidence type="ECO:0000313" key="2">
    <source>
        <dbReference type="EMBL" id="MBB5960870.1"/>
    </source>
</evidence>
<proteinExistence type="predicted"/>
<dbReference type="EMBL" id="JACHJJ010000001">
    <property type="protein sequence ID" value="MBB5960870.1"/>
    <property type="molecule type" value="Genomic_DNA"/>
</dbReference>
<gene>
    <name evidence="2" type="ORF">FHS22_000108</name>
</gene>
<accession>A0A841CU66</accession>
<feature type="region of interest" description="Disordered" evidence="1">
    <location>
        <begin position="1"/>
        <end position="58"/>
    </location>
</feature>
<keyword evidence="3" id="KW-1185">Reference proteome</keyword>
<sequence>MDLEVDTPKTKTGNRVVSLDEDRAKPLKAPHTVQQPESPLEASSCHRVPPEGSDDHHRNRLAMSLQVRGCLKS</sequence>
<comment type="caution">
    <text evidence="2">The sequence shown here is derived from an EMBL/GenBank/DDBJ whole genome shotgun (WGS) entry which is preliminary data.</text>
</comment>
<dbReference type="RefSeq" id="WP_184937322.1">
    <property type="nucleotide sequence ID" value="NZ_BAAAWZ010000001.1"/>
</dbReference>
<reference evidence="2 3" key="1">
    <citation type="submission" date="2020-08" db="EMBL/GenBank/DDBJ databases">
        <title>Genomic Encyclopedia of Type Strains, Phase III (KMG-III): the genomes of soil and plant-associated and newly described type strains.</title>
        <authorList>
            <person name="Whitman W."/>
        </authorList>
    </citation>
    <scope>NUCLEOTIDE SEQUENCE [LARGE SCALE GENOMIC DNA]</scope>
    <source>
        <strain evidence="2 3">CECT 3303</strain>
    </source>
</reference>
<dbReference type="AlphaFoldDB" id="A0A841CU66"/>
<evidence type="ECO:0000313" key="3">
    <source>
        <dbReference type="Proteomes" id="UP000562352"/>
    </source>
</evidence>
<protein>
    <submittedName>
        <fullName evidence="2">Uncharacterized protein</fullName>
    </submittedName>
</protein>
<organism evidence="2 3">
    <name type="scientific">Planomonospora venezuelensis</name>
    <dbReference type="NCBI Taxonomy" id="1999"/>
    <lineage>
        <taxon>Bacteria</taxon>
        <taxon>Bacillati</taxon>
        <taxon>Actinomycetota</taxon>
        <taxon>Actinomycetes</taxon>
        <taxon>Streptosporangiales</taxon>
        <taxon>Streptosporangiaceae</taxon>
        <taxon>Planomonospora</taxon>
    </lineage>
</organism>